<protein>
    <submittedName>
        <fullName evidence="2">Diguanylate cyclase and metal dependent phosphohydrolase</fullName>
    </submittedName>
</protein>
<gene>
    <name evidence="2" type="ORF">Tfer_1357</name>
</gene>
<dbReference type="CDD" id="cd01949">
    <property type="entry name" value="GGDEF"/>
    <property type="match status" value="1"/>
</dbReference>
<dbReference type="PANTHER" id="PTHR45138:SF6">
    <property type="entry name" value="DIGUANYLATE CYCLASE DGCN"/>
    <property type="match status" value="1"/>
</dbReference>
<dbReference type="SMART" id="SM00065">
    <property type="entry name" value="GAF"/>
    <property type="match status" value="1"/>
</dbReference>
<dbReference type="PROSITE" id="PS50887">
    <property type="entry name" value="GGDEF"/>
    <property type="match status" value="1"/>
</dbReference>
<evidence type="ECO:0000259" key="1">
    <source>
        <dbReference type="PROSITE" id="PS50887"/>
    </source>
</evidence>
<dbReference type="GO" id="GO:0016787">
    <property type="term" value="F:hydrolase activity"/>
    <property type="evidence" value="ECO:0007669"/>
    <property type="project" value="UniProtKB-KW"/>
</dbReference>
<comment type="caution">
    <text evidence="2">The sequence shown here is derived from an EMBL/GenBank/DDBJ whole genome shotgun (WGS) entry which is preliminary data.</text>
</comment>
<dbReference type="NCBIfam" id="TIGR00254">
    <property type="entry name" value="GGDEF"/>
    <property type="match status" value="1"/>
</dbReference>
<sequence length="340" mass="38855">MFTLAPSNDGKEIKSDPKLFYLHEFALLLYSNHDIRRLLRYGAEKIQEIMGSDGCHILLTKQDGEKFKLETAIHCDKKPFPVGVDETKGISGLTFKTKQIIIVTNAEQDSRVTKKMQQHFGPKSLISVPILVRERVIGVLLVYSQYPSQYTYRDGEFLMMLGNHLGLAVEKASLIRSLEEAAILDPLTGAYNYRFFRSELECLVKDQADKPLSLIMLDLNCFKQVNDTYGHLAGDYILKEIASLFKRNVRNNDIVFRNGGDEFAIILPGADEEETKRIAARIEQAVAQHTFVYGRRHIKISVSWGAITTRCRSQNHINKIISIVDKRLYEMKRKTHCRIS</sequence>
<dbReference type="GO" id="GO:1902201">
    <property type="term" value="P:negative regulation of bacterial-type flagellum-dependent cell motility"/>
    <property type="evidence" value="ECO:0007669"/>
    <property type="project" value="TreeGrafter"/>
</dbReference>
<dbReference type="InterPro" id="IPR003018">
    <property type="entry name" value="GAF"/>
</dbReference>
<dbReference type="InterPro" id="IPR000160">
    <property type="entry name" value="GGDEF_dom"/>
</dbReference>
<dbReference type="Pfam" id="PF00990">
    <property type="entry name" value="GGDEF"/>
    <property type="match status" value="1"/>
</dbReference>
<name>A0A0L6W3E6_9FIRM</name>
<dbReference type="SUPFAM" id="SSF55073">
    <property type="entry name" value="Nucleotide cyclase"/>
    <property type="match status" value="1"/>
</dbReference>
<dbReference type="PANTHER" id="PTHR45138">
    <property type="entry name" value="REGULATORY COMPONENTS OF SENSORY TRANSDUCTION SYSTEM"/>
    <property type="match status" value="1"/>
</dbReference>
<dbReference type="FunFam" id="3.30.70.270:FF:000001">
    <property type="entry name" value="Diguanylate cyclase domain protein"/>
    <property type="match status" value="1"/>
</dbReference>
<dbReference type="Proteomes" id="UP000037175">
    <property type="component" value="Unassembled WGS sequence"/>
</dbReference>
<dbReference type="SUPFAM" id="SSF55781">
    <property type="entry name" value="GAF domain-like"/>
    <property type="match status" value="1"/>
</dbReference>
<dbReference type="Gene3D" id="3.30.70.270">
    <property type="match status" value="1"/>
</dbReference>
<dbReference type="InterPro" id="IPR043128">
    <property type="entry name" value="Rev_trsase/Diguanyl_cyclase"/>
</dbReference>
<dbReference type="Pfam" id="PF13185">
    <property type="entry name" value="GAF_2"/>
    <property type="match status" value="1"/>
</dbReference>
<organism evidence="2 3">
    <name type="scientific">Thermincola ferriacetica</name>
    <dbReference type="NCBI Taxonomy" id="281456"/>
    <lineage>
        <taxon>Bacteria</taxon>
        <taxon>Bacillati</taxon>
        <taxon>Bacillota</taxon>
        <taxon>Clostridia</taxon>
        <taxon>Eubacteriales</taxon>
        <taxon>Thermincolaceae</taxon>
        <taxon>Thermincola</taxon>
    </lineage>
</organism>
<dbReference type="InterPro" id="IPR029016">
    <property type="entry name" value="GAF-like_dom_sf"/>
</dbReference>
<accession>A0A0L6W3E6</accession>
<keyword evidence="2" id="KW-0378">Hydrolase</keyword>
<dbReference type="SMART" id="SM00267">
    <property type="entry name" value="GGDEF"/>
    <property type="match status" value="1"/>
</dbReference>
<dbReference type="EMBL" id="LGTE01000007">
    <property type="protein sequence ID" value="KNZ69976.1"/>
    <property type="molecule type" value="Genomic_DNA"/>
</dbReference>
<evidence type="ECO:0000313" key="2">
    <source>
        <dbReference type="EMBL" id="KNZ69976.1"/>
    </source>
</evidence>
<dbReference type="GO" id="GO:0005886">
    <property type="term" value="C:plasma membrane"/>
    <property type="evidence" value="ECO:0007669"/>
    <property type="project" value="TreeGrafter"/>
</dbReference>
<dbReference type="Gene3D" id="3.30.450.40">
    <property type="match status" value="1"/>
</dbReference>
<dbReference type="InterPro" id="IPR029787">
    <property type="entry name" value="Nucleotide_cyclase"/>
</dbReference>
<reference evidence="3" key="1">
    <citation type="submission" date="2015-07" db="EMBL/GenBank/DDBJ databases">
        <title>Complete Genome of Thermincola ferriacetica strain Z-0001T.</title>
        <authorList>
            <person name="Lusk B."/>
            <person name="Badalamenti J.P."/>
            <person name="Parameswaran P."/>
            <person name="Bond D.R."/>
            <person name="Torres C.I."/>
        </authorList>
    </citation>
    <scope>NUCLEOTIDE SEQUENCE [LARGE SCALE GENOMIC DNA]</scope>
    <source>
        <strain evidence="3">Z-0001</strain>
    </source>
</reference>
<proteinExistence type="predicted"/>
<feature type="domain" description="GGDEF" evidence="1">
    <location>
        <begin position="210"/>
        <end position="340"/>
    </location>
</feature>
<keyword evidence="3" id="KW-1185">Reference proteome</keyword>
<dbReference type="RefSeq" id="WP_052217417.1">
    <property type="nucleotide sequence ID" value="NZ_LGTE01000007.1"/>
</dbReference>
<dbReference type="GO" id="GO:0043709">
    <property type="term" value="P:cell adhesion involved in single-species biofilm formation"/>
    <property type="evidence" value="ECO:0007669"/>
    <property type="project" value="TreeGrafter"/>
</dbReference>
<dbReference type="GO" id="GO:0052621">
    <property type="term" value="F:diguanylate cyclase activity"/>
    <property type="evidence" value="ECO:0007669"/>
    <property type="project" value="TreeGrafter"/>
</dbReference>
<dbReference type="AlphaFoldDB" id="A0A0L6W3E6"/>
<evidence type="ECO:0000313" key="3">
    <source>
        <dbReference type="Proteomes" id="UP000037175"/>
    </source>
</evidence>
<dbReference type="InterPro" id="IPR050469">
    <property type="entry name" value="Diguanylate_Cyclase"/>
</dbReference>